<evidence type="ECO:0000313" key="2">
    <source>
        <dbReference type="Proteomes" id="UP000002814"/>
    </source>
</evidence>
<protein>
    <submittedName>
        <fullName evidence="1">Propanediol utilization protein PduH</fullName>
    </submittedName>
</protein>
<dbReference type="Gene3D" id="3.40.50.10150">
    <property type="entry name" value="B12-dependent dehydatase associated subunit"/>
    <property type="match status" value="1"/>
</dbReference>
<dbReference type="AlphaFoldDB" id="E7SAQ7"/>
<dbReference type="PIRSF" id="PIRSF011503">
    <property type="entry name" value="DdrB_PduH"/>
    <property type="match status" value="1"/>
</dbReference>
<dbReference type="GeneID" id="93921932"/>
<organism evidence="1 2">
    <name type="scientific">Streptococcus australis ATCC 700641</name>
    <dbReference type="NCBI Taxonomy" id="888833"/>
    <lineage>
        <taxon>Bacteria</taxon>
        <taxon>Bacillati</taxon>
        <taxon>Bacillota</taxon>
        <taxon>Bacilli</taxon>
        <taxon>Lactobacillales</taxon>
        <taxon>Streptococcaceae</taxon>
        <taxon>Streptococcus</taxon>
    </lineage>
</organism>
<dbReference type="InterPro" id="IPR010254">
    <property type="entry name" value="B12-dep_deHydtase_bsu"/>
</dbReference>
<sequence length="126" mass="14242">MTIQLSNKPKIIFYIPKDSETAVFDQVGFGIEEEGIPFEYIQAETVEDVVLTAHRASHESSLLVGIAANKHDIVLHYRNLPKEKYVYRIKQYDGVGNRELRLLGTNAARLVKGVPFNTSSIFDVTF</sequence>
<dbReference type="eggNOG" id="ENOG503354T">
    <property type="taxonomic scope" value="Bacteria"/>
</dbReference>
<gene>
    <name evidence="1" type="primary">pduH</name>
    <name evidence="1" type="ORF">HMPREF9421_1274</name>
</gene>
<dbReference type="PATRIC" id="fig|888833.12.peg.811"/>
<dbReference type="InterPro" id="IPR003208">
    <property type="entry name" value="Dehydtase/Dehydtase_re"/>
</dbReference>
<evidence type="ECO:0000313" key="1">
    <source>
        <dbReference type="EMBL" id="EFV99166.1"/>
    </source>
</evidence>
<reference evidence="1 2" key="1">
    <citation type="submission" date="2010-12" db="EMBL/GenBank/DDBJ databases">
        <authorList>
            <person name="Muzny D."/>
            <person name="Qin X."/>
            <person name="Deng J."/>
            <person name="Jiang H."/>
            <person name="Liu Y."/>
            <person name="Qu J."/>
            <person name="Song X.-Z."/>
            <person name="Zhang L."/>
            <person name="Thornton R."/>
            <person name="Coyle M."/>
            <person name="Francisco L."/>
            <person name="Jackson L."/>
            <person name="Javaid M."/>
            <person name="Korchina V."/>
            <person name="Kovar C."/>
            <person name="Mata R."/>
            <person name="Mathew T."/>
            <person name="Ngo R."/>
            <person name="Nguyen L."/>
            <person name="Nguyen N."/>
            <person name="Okwuonu G."/>
            <person name="Ongeri F."/>
            <person name="Pham C."/>
            <person name="Simmons D."/>
            <person name="Wilczek-Boney K."/>
            <person name="Hale W."/>
            <person name="Jakkamsetti A."/>
            <person name="Pham P."/>
            <person name="Ruth R."/>
            <person name="San Lucas F."/>
            <person name="Warren J."/>
            <person name="Zhang J."/>
            <person name="Zhao Z."/>
            <person name="Zhou C."/>
            <person name="Zhu D."/>
            <person name="Lee S."/>
            <person name="Bess C."/>
            <person name="Blankenburg K."/>
            <person name="Forbes L."/>
            <person name="Fu Q."/>
            <person name="Gubbala S."/>
            <person name="Hirani K."/>
            <person name="Jayaseelan J.C."/>
            <person name="Lara F."/>
            <person name="Munidasa M."/>
            <person name="Palculict T."/>
            <person name="Patil S."/>
            <person name="Pu L.-L."/>
            <person name="Saada N."/>
            <person name="Tang L."/>
            <person name="Weissenberger G."/>
            <person name="Zhu Y."/>
            <person name="Hemphill L."/>
            <person name="Shang Y."/>
            <person name="Youmans B."/>
            <person name="Ayvaz T."/>
            <person name="Ross M."/>
            <person name="Santibanez J."/>
            <person name="Aqrawi P."/>
            <person name="Gross S."/>
            <person name="Joshi V."/>
            <person name="Fowler G."/>
            <person name="Nazareth L."/>
            <person name="Reid J."/>
            <person name="Worley K."/>
            <person name="Petrosino J."/>
            <person name="Highlander S."/>
            <person name="Gibbs R."/>
        </authorList>
    </citation>
    <scope>NUCLEOTIDE SEQUENCE [LARGE SCALE GENOMIC DNA]</scope>
    <source>
        <strain evidence="1 2">ATCC 700641</strain>
    </source>
</reference>
<dbReference type="EMBL" id="AEQR01000019">
    <property type="protein sequence ID" value="EFV99166.1"/>
    <property type="molecule type" value="Genomic_DNA"/>
</dbReference>
<dbReference type="HOGENOM" id="CLU_139758_2_0_9"/>
<name>E7SAQ7_9STRE</name>
<dbReference type="Pfam" id="PF02288">
    <property type="entry name" value="Dehydratase_MU"/>
    <property type="match status" value="1"/>
</dbReference>
<dbReference type="RefSeq" id="WP_006596176.1">
    <property type="nucleotide sequence ID" value="NZ_AFUD01000033.1"/>
</dbReference>
<comment type="caution">
    <text evidence="1">The sequence shown here is derived from an EMBL/GenBank/DDBJ whole genome shotgun (WGS) entry which is preliminary data.</text>
</comment>
<keyword evidence="2" id="KW-1185">Reference proteome</keyword>
<dbReference type="Proteomes" id="UP000002814">
    <property type="component" value="Unassembled WGS sequence"/>
</dbReference>
<accession>E7SAQ7</accession>
<dbReference type="SUPFAM" id="SSF52968">
    <property type="entry name" value="B12-dependent dehydatase associated subunit"/>
    <property type="match status" value="1"/>
</dbReference>
<proteinExistence type="predicted"/>
<dbReference type="InterPro" id="IPR009192">
    <property type="entry name" value="Diol/glycerol_deHydtase_re_ssu"/>
</dbReference>